<dbReference type="GO" id="GO:0051536">
    <property type="term" value="F:iron-sulfur cluster binding"/>
    <property type="evidence" value="ECO:0007669"/>
    <property type="project" value="InterPro"/>
</dbReference>
<dbReference type="EMBL" id="MFMQ01000047">
    <property type="protein sequence ID" value="OGG91578.1"/>
    <property type="molecule type" value="Genomic_DNA"/>
</dbReference>
<reference evidence="2 3" key="1">
    <citation type="journal article" date="2016" name="Nat. Commun.">
        <title>Thousands of microbial genomes shed light on interconnected biogeochemical processes in an aquifer system.</title>
        <authorList>
            <person name="Anantharaman K."/>
            <person name="Brown C.T."/>
            <person name="Hug L.A."/>
            <person name="Sharon I."/>
            <person name="Castelle C.J."/>
            <person name="Probst A.J."/>
            <person name="Thomas B.C."/>
            <person name="Singh A."/>
            <person name="Wilkins M.J."/>
            <person name="Karaoz U."/>
            <person name="Brodie E.L."/>
            <person name="Williams K.H."/>
            <person name="Hubbard S.S."/>
            <person name="Banfield J.F."/>
        </authorList>
    </citation>
    <scope>NUCLEOTIDE SEQUENCE [LARGE SCALE GENOMIC DNA]</scope>
</reference>
<dbReference type="InterPro" id="IPR034904">
    <property type="entry name" value="FSCA_dom_sf"/>
</dbReference>
<evidence type="ECO:0000313" key="2">
    <source>
        <dbReference type="EMBL" id="OGG91578.1"/>
    </source>
</evidence>
<evidence type="ECO:0000313" key="3">
    <source>
        <dbReference type="Proteomes" id="UP000178601"/>
    </source>
</evidence>
<dbReference type="GO" id="GO:0005506">
    <property type="term" value="F:iron ion binding"/>
    <property type="evidence" value="ECO:0007669"/>
    <property type="project" value="InterPro"/>
</dbReference>
<comment type="caution">
    <text evidence="2">The sequence shown here is derived from an EMBL/GenBank/DDBJ whole genome shotgun (WGS) entry which is preliminary data.</text>
</comment>
<dbReference type="Pfam" id="PF01106">
    <property type="entry name" value="NifU"/>
    <property type="match status" value="1"/>
</dbReference>
<sequence>MLLGDLVFSIYIVGMSKKTDKIIAAVEEVLKEFEPLFKDHGGGAELVAVDEDEVILRLIGNCVGCGAAGLHFTGGVDQMIREKVPSIKRITNTD</sequence>
<evidence type="ECO:0000259" key="1">
    <source>
        <dbReference type="Pfam" id="PF01106"/>
    </source>
</evidence>
<dbReference type="Proteomes" id="UP000178601">
    <property type="component" value="Unassembled WGS sequence"/>
</dbReference>
<accession>A0A1F6G0F5</accession>
<name>A0A1F6G0F5_9BACT</name>
<dbReference type="InterPro" id="IPR001075">
    <property type="entry name" value="NIF_FeS_clus_asmbl_NifU_C"/>
</dbReference>
<dbReference type="GO" id="GO:0016226">
    <property type="term" value="P:iron-sulfur cluster assembly"/>
    <property type="evidence" value="ECO:0007669"/>
    <property type="project" value="InterPro"/>
</dbReference>
<organism evidence="2 3">
    <name type="scientific">Candidatus Kaiserbacteria bacterium RIFCSPLOWO2_12_FULL_53_8</name>
    <dbReference type="NCBI Taxonomy" id="1798529"/>
    <lineage>
        <taxon>Bacteria</taxon>
        <taxon>Candidatus Kaiseribacteriota</taxon>
    </lineage>
</organism>
<dbReference type="SUPFAM" id="SSF117916">
    <property type="entry name" value="Fe-S cluster assembly (FSCA) domain-like"/>
    <property type="match status" value="1"/>
</dbReference>
<feature type="domain" description="NIF system FeS cluster assembly NifU C-terminal" evidence="1">
    <location>
        <begin position="26"/>
        <end position="90"/>
    </location>
</feature>
<dbReference type="Gene3D" id="3.30.300.130">
    <property type="entry name" value="Fe-S cluster assembly (FSCA)"/>
    <property type="match status" value="1"/>
</dbReference>
<dbReference type="AlphaFoldDB" id="A0A1F6G0F5"/>
<protein>
    <recommendedName>
        <fullName evidence="1">NIF system FeS cluster assembly NifU C-terminal domain-containing protein</fullName>
    </recommendedName>
</protein>
<proteinExistence type="predicted"/>
<gene>
    <name evidence="2" type="ORF">A3H16_00625</name>
</gene>